<feature type="domain" description="Tetrapyrrole biosynthesis uroporphyrinogen III synthase" evidence="10">
    <location>
        <begin position="30"/>
        <end position="207"/>
    </location>
</feature>
<reference evidence="12" key="1">
    <citation type="journal article" date="2019" name="Int. J. Syst. Evol. Microbiol.">
        <title>The Global Catalogue of Microorganisms (GCM) 10K type strain sequencing project: providing services to taxonomists for standard genome sequencing and annotation.</title>
        <authorList>
            <consortium name="The Broad Institute Genomics Platform"/>
            <consortium name="The Broad Institute Genome Sequencing Center for Infectious Disease"/>
            <person name="Wu L."/>
            <person name="Ma J."/>
        </authorList>
    </citation>
    <scope>NUCLEOTIDE SEQUENCE [LARGE SCALE GENOMIC DNA]</scope>
    <source>
        <strain evidence="12">KCTC 52438</strain>
    </source>
</reference>
<evidence type="ECO:0000256" key="4">
    <source>
        <dbReference type="ARBA" id="ARBA00023239"/>
    </source>
</evidence>
<dbReference type="InterPro" id="IPR036108">
    <property type="entry name" value="4pyrrol_syn_uPrphyn_synt_sf"/>
</dbReference>
<dbReference type="Proteomes" id="UP001595476">
    <property type="component" value="Unassembled WGS sequence"/>
</dbReference>
<name>A0ABV7HIS0_9GAMM</name>
<sequence>MKLLITRSEPHATQLSDTLQKLGSQSIRVDTFHVPVMVIEPLALSGVSKSQLLNLDTFDIVIVISANAAELLATHIDHYWPQLPIGIEWVAIGQATANALSKHIPELVASDIHVPSGTDSEALMHLDVFQTLKDKKALLVKGQGGRDLIRNTVVERGAKVTELPLYQRQPAMAHAETLAEAFREPLDIIQVASGDSFLNMVAMLEGRIDRQCLYSSTLCWLVPSVRVAQVLVSNGIPESAIRVCDGASNDAVLTAVEGLIANH</sequence>
<dbReference type="Pfam" id="PF02602">
    <property type="entry name" value="HEM4"/>
    <property type="match status" value="1"/>
</dbReference>
<dbReference type="Gene3D" id="3.40.50.10090">
    <property type="match status" value="2"/>
</dbReference>
<evidence type="ECO:0000256" key="6">
    <source>
        <dbReference type="ARBA" id="ARBA00037589"/>
    </source>
</evidence>
<proteinExistence type="inferred from homology"/>
<dbReference type="InterPro" id="IPR003754">
    <property type="entry name" value="4pyrrol_synth_uPrphyn_synth"/>
</dbReference>
<evidence type="ECO:0000313" key="11">
    <source>
        <dbReference type="EMBL" id="MFC3152548.1"/>
    </source>
</evidence>
<comment type="function">
    <text evidence="6 9">Catalyzes cyclization of the linear tetrapyrrole, hydroxymethylbilane, to the macrocyclic uroporphyrinogen III.</text>
</comment>
<accession>A0ABV7HIS0</accession>
<evidence type="ECO:0000256" key="8">
    <source>
        <dbReference type="ARBA" id="ARBA00048617"/>
    </source>
</evidence>
<dbReference type="EC" id="4.2.1.75" evidence="3 9"/>
<dbReference type="SUPFAM" id="SSF69618">
    <property type="entry name" value="HemD-like"/>
    <property type="match status" value="1"/>
</dbReference>
<comment type="catalytic activity">
    <reaction evidence="8 9">
        <text>hydroxymethylbilane = uroporphyrinogen III + H2O</text>
        <dbReference type="Rhea" id="RHEA:18965"/>
        <dbReference type="ChEBI" id="CHEBI:15377"/>
        <dbReference type="ChEBI" id="CHEBI:57308"/>
        <dbReference type="ChEBI" id="CHEBI:57845"/>
        <dbReference type="EC" id="4.2.1.75"/>
    </reaction>
</comment>
<keyword evidence="5 9" id="KW-0627">Porphyrin biosynthesis</keyword>
<dbReference type="RefSeq" id="WP_386722478.1">
    <property type="nucleotide sequence ID" value="NZ_JBHRSZ010000007.1"/>
</dbReference>
<dbReference type="EMBL" id="JBHRSZ010000007">
    <property type="protein sequence ID" value="MFC3152548.1"/>
    <property type="molecule type" value="Genomic_DNA"/>
</dbReference>
<keyword evidence="4 9" id="KW-0456">Lyase</keyword>
<dbReference type="PANTHER" id="PTHR38042:SF1">
    <property type="entry name" value="UROPORPHYRINOGEN-III SYNTHASE, CHLOROPLASTIC"/>
    <property type="match status" value="1"/>
</dbReference>
<evidence type="ECO:0000313" key="12">
    <source>
        <dbReference type="Proteomes" id="UP001595476"/>
    </source>
</evidence>
<evidence type="ECO:0000256" key="5">
    <source>
        <dbReference type="ARBA" id="ARBA00023244"/>
    </source>
</evidence>
<evidence type="ECO:0000256" key="2">
    <source>
        <dbReference type="ARBA" id="ARBA00008133"/>
    </source>
</evidence>
<evidence type="ECO:0000256" key="9">
    <source>
        <dbReference type="RuleBase" id="RU366031"/>
    </source>
</evidence>
<evidence type="ECO:0000256" key="7">
    <source>
        <dbReference type="ARBA" id="ARBA00040167"/>
    </source>
</evidence>
<comment type="pathway">
    <text evidence="1 9">Porphyrin-containing compound metabolism; protoporphyrin-IX biosynthesis; coproporphyrinogen-III from 5-aminolevulinate: step 3/4.</text>
</comment>
<evidence type="ECO:0000256" key="3">
    <source>
        <dbReference type="ARBA" id="ARBA00013109"/>
    </source>
</evidence>
<gene>
    <name evidence="11" type="ORF">ACFOEK_16045</name>
</gene>
<evidence type="ECO:0000256" key="1">
    <source>
        <dbReference type="ARBA" id="ARBA00004772"/>
    </source>
</evidence>
<dbReference type="InterPro" id="IPR039793">
    <property type="entry name" value="UROS/Hem4"/>
</dbReference>
<comment type="similarity">
    <text evidence="2 9">Belongs to the uroporphyrinogen-III synthase family.</text>
</comment>
<keyword evidence="12" id="KW-1185">Reference proteome</keyword>
<dbReference type="PANTHER" id="PTHR38042">
    <property type="entry name" value="UROPORPHYRINOGEN-III SYNTHASE, CHLOROPLASTIC"/>
    <property type="match status" value="1"/>
</dbReference>
<organism evidence="11 12">
    <name type="scientific">Litoribrevibacter euphylliae</name>
    <dbReference type="NCBI Taxonomy" id="1834034"/>
    <lineage>
        <taxon>Bacteria</taxon>
        <taxon>Pseudomonadati</taxon>
        <taxon>Pseudomonadota</taxon>
        <taxon>Gammaproteobacteria</taxon>
        <taxon>Oceanospirillales</taxon>
        <taxon>Oceanospirillaceae</taxon>
        <taxon>Litoribrevibacter</taxon>
    </lineage>
</organism>
<evidence type="ECO:0000259" key="10">
    <source>
        <dbReference type="Pfam" id="PF02602"/>
    </source>
</evidence>
<dbReference type="CDD" id="cd06578">
    <property type="entry name" value="HemD"/>
    <property type="match status" value="1"/>
</dbReference>
<comment type="caution">
    <text evidence="11">The sequence shown here is derived from an EMBL/GenBank/DDBJ whole genome shotgun (WGS) entry which is preliminary data.</text>
</comment>
<protein>
    <recommendedName>
        <fullName evidence="7 9">Uroporphyrinogen-III synthase</fullName>
        <ecNumber evidence="3 9">4.2.1.75</ecNumber>
    </recommendedName>
</protein>